<dbReference type="SUPFAM" id="SSF51735">
    <property type="entry name" value="NAD(P)-binding Rossmann-fold domains"/>
    <property type="match status" value="1"/>
</dbReference>
<feature type="domain" description="Enoyl reductase (ER)" evidence="7">
    <location>
        <begin position="11"/>
        <end position="362"/>
    </location>
</feature>
<dbReference type="GO" id="GO:0018456">
    <property type="term" value="F:aryl-alcohol dehydrogenase (NAD+) activity"/>
    <property type="evidence" value="ECO:0007669"/>
    <property type="project" value="UniProtKB-EC"/>
</dbReference>
<dbReference type="Pfam" id="PF08240">
    <property type="entry name" value="ADH_N"/>
    <property type="match status" value="1"/>
</dbReference>
<evidence type="ECO:0000256" key="6">
    <source>
        <dbReference type="RuleBase" id="RU361277"/>
    </source>
</evidence>
<dbReference type="PANTHER" id="PTHR43350:SF21">
    <property type="entry name" value="S-NITROSOMYCOTHIOL REDUCTASE MSCR"/>
    <property type="match status" value="1"/>
</dbReference>
<dbReference type="SUPFAM" id="SSF50129">
    <property type="entry name" value="GroES-like"/>
    <property type="match status" value="1"/>
</dbReference>
<dbReference type="GO" id="GO:0008270">
    <property type="term" value="F:zinc ion binding"/>
    <property type="evidence" value="ECO:0007669"/>
    <property type="project" value="InterPro"/>
</dbReference>
<gene>
    <name evidence="8" type="ORF">HNO88_003661</name>
</gene>
<evidence type="ECO:0000256" key="1">
    <source>
        <dbReference type="ARBA" id="ARBA00001947"/>
    </source>
</evidence>
<dbReference type="InterPro" id="IPR002328">
    <property type="entry name" value="ADH_Zn_CS"/>
</dbReference>
<dbReference type="PROSITE" id="PS00059">
    <property type="entry name" value="ADH_ZINC"/>
    <property type="match status" value="1"/>
</dbReference>
<evidence type="ECO:0000313" key="9">
    <source>
        <dbReference type="Proteomes" id="UP000555448"/>
    </source>
</evidence>
<protein>
    <submittedName>
        <fullName evidence="8">Aryl-alcohol dehydrogenase</fullName>
        <ecNumber evidence="8">1.1.1.90</ecNumber>
    </submittedName>
</protein>
<evidence type="ECO:0000313" key="8">
    <source>
        <dbReference type="EMBL" id="MBB4860318.1"/>
    </source>
</evidence>
<organism evidence="8 9">
    <name type="scientific">Novosphingobium chloroacetimidivorans</name>
    <dbReference type="NCBI Taxonomy" id="1428314"/>
    <lineage>
        <taxon>Bacteria</taxon>
        <taxon>Pseudomonadati</taxon>
        <taxon>Pseudomonadota</taxon>
        <taxon>Alphaproteobacteria</taxon>
        <taxon>Sphingomonadales</taxon>
        <taxon>Sphingomonadaceae</taxon>
        <taxon>Novosphingobium</taxon>
    </lineage>
</organism>
<comment type="caution">
    <text evidence="8">The sequence shown here is derived from an EMBL/GenBank/DDBJ whole genome shotgun (WGS) entry which is preliminary data.</text>
</comment>
<dbReference type="InterPro" id="IPR013149">
    <property type="entry name" value="ADH-like_C"/>
</dbReference>
<dbReference type="Gene3D" id="3.40.50.720">
    <property type="entry name" value="NAD(P)-binding Rossmann-like Domain"/>
    <property type="match status" value="1"/>
</dbReference>
<name>A0A7W7NX57_9SPHN</name>
<dbReference type="Proteomes" id="UP000555448">
    <property type="component" value="Unassembled WGS sequence"/>
</dbReference>
<dbReference type="Gene3D" id="3.90.180.10">
    <property type="entry name" value="Medium-chain alcohol dehydrogenases, catalytic domain"/>
    <property type="match status" value="1"/>
</dbReference>
<proteinExistence type="inferred from homology"/>
<dbReference type="AlphaFoldDB" id="A0A7W7NX57"/>
<evidence type="ECO:0000256" key="4">
    <source>
        <dbReference type="ARBA" id="ARBA00022833"/>
    </source>
</evidence>
<evidence type="ECO:0000256" key="3">
    <source>
        <dbReference type="ARBA" id="ARBA00022723"/>
    </source>
</evidence>
<evidence type="ECO:0000259" key="7">
    <source>
        <dbReference type="SMART" id="SM00829"/>
    </source>
</evidence>
<evidence type="ECO:0000256" key="2">
    <source>
        <dbReference type="ARBA" id="ARBA00008072"/>
    </source>
</evidence>
<dbReference type="PANTHER" id="PTHR43350">
    <property type="entry name" value="NAD-DEPENDENT ALCOHOL DEHYDROGENASE"/>
    <property type="match status" value="1"/>
</dbReference>
<dbReference type="InterPro" id="IPR020843">
    <property type="entry name" value="ER"/>
</dbReference>
<dbReference type="InterPro" id="IPR013154">
    <property type="entry name" value="ADH-like_N"/>
</dbReference>
<comment type="cofactor">
    <cofactor evidence="1 6">
        <name>Zn(2+)</name>
        <dbReference type="ChEBI" id="CHEBI:29105"/>
    </cofactor>
</comment>
<accession>A0A7W7NX57</accession>
<comment type="similarity">
    <text evidence="2 6">Belongs to the zinc-containing alcohol dehydrogenase family.</text>
</comment>
<keyword evidence="3 6" id="KW-0479">Metal-binding</keyword>
<reference evidence="8 9" key="1">
    <citation type="submission" date="2020-08" db="EMBL/GenBank/DDBJ databases">
        <title>Functional genomics of gut bacteria from endangered species of beetles.</title>
        <authorList>
            <person name="Carlos-Shanley C."/>
        </authorList>
    </citation>
    <scope>NUCLEOTIDE SEQUENCE [LARGE SCALE GENOMIC DNA]</scope>
    <source>
        <strain evidence="8 9">S00245</strain>
    </source>
</reference>
<dbReference type="Pfam" id="PF00107">
    <property type="entry name" value="ADH_zinc_N"/>
    <property type="match status" value="1"/>
</dbReference>
<keyword evidence="5 8" id="KW-0560">Oxidoreductase</keyword>
<dbReference type="CDD" id="cd08278">
    <property type="entry name" value="benzyl_alcohol_DH"/>
    <property type="match status" value="1"/>
</dbReference>
<dbReference type="SMART" id="SM00829">
    <property type="entry name" value="PKS_ER"/>
    <property type="match status" value="1"/>
</dbReference>
<dbReference type="InterPro" id="IPR036291">
    <property type="entry name" value="NAD(P)-bd_dom_sf"/>
</dbReference>
<evidence type="ECO:0000256" key="5">
    <source>
        <dbReference type="ARBA" id="ARBA00023002"/>
    </source>
</evidence>
<sequence>MEITAAVSREDQPSPRLETVELGGPRAGEILVRVVATGICHSDLMFHGQFGAMFAPKPIVLGHEGSGIVEAVGIGVTALEPGDHVVLSGNSCGHCPNCHSGRTVYCDHMVKLCWSGGRADGTSPISQCGHQVSGVFFGQSSFATHVIAPERSAVKVPRDVPLHLLGPLGCAMVTGAGSVLEALSVRPGQSIAIFGTGSVGLAAVMAAKIAGASRIVAVDVNKERLELAKSLGASDVIHSDAETGGALRQLEPRGFDFSFITASAPQVFDAATACLGVGGTAGYVIFPREPWVPNLERLMTGGCKLQGIIGGFANPQTGIPLLIDYWRKGMFPFERLITEYRFDQIDQAWEQYRSGQVIKPVLRM</sequence>
<keyword evidence="4 6" id="KW-0862">Zinc</keyword>
<keyword evidence="9" id="KW-1185">Reference proteome</keyword>
<dbReference type="EMBL" id="JACHLR010000019">
    <property type="protein sequence ID" value="MBB4860318.1"/>
    <property type="molecule type" value="Genomic_DNA"/>
</dbReference>
<dbReference type="RefSeq" id="WP_184248893.1">
    <property type="nucleotide sequence ID" value="NZ_JACHLR010000019.1"/>
</dbReference>
<dbReference type="EC" id="1.1.1.90" evidence="8"/>
<dbReference type="InterPro" id="IPR011032">
    <property type="entry name" value="GroES-like_sf"/>
</dbReference>